<sequence length="207" mass="23813">MNANGLESGEFRFSPHEEDIEQGGEEGNARVEERNGGEGNTNRNSENDETIIRMEDDPNIYERGTEPQETEALDTLANRVGSSRRGRCNSFSQASSNTLATTRRDRSFMNNMTNNMQGMLTPLMMILQQGQDRAEERDRIQRARDEEREMLRREREEERRLQEVQMRAEDKRRSDQMHLYMMAMLSKITGIPLDEPPVHSQNASGSG</sequence>
<evidence type="ECO:0000313" key="2">
    <source>
        <dbReference type="EMBL" id="MBW0561688.1"/>
    </source>
</evidence>
<comment type="caution">
    <text evidence="2">The sequence shown here is derived from an EMBL/GenBank/DDBJ whole genome shotgun (WGS) entry which is preliminary data.</text>
</comment>
<dbReference type="Proteomes" id="UP000765509">
    <property type="component" value="Unassembled WGS sequence"/>
</dbReference>
<feature type="region of interest" description="Disordered" evidence="1">
    <location>
        <begin position="1"/>
        <end position="69"/>
    </location>
</feature>
<accession>A0A9Q3JGH4</accession>
<feature type="region of interest" description="Disordered" evidence="1">
    <location>
        <begin position="81"/>
        <end position="100"/>
    </location>
</feature>
<evidence type="ECO:0000256" key="1">
    <source>
        <dbReference type="SAM" id="MobiDB-lite"/>
    </source>
</evidence>
<feature type="region of interest" description="Disordered" evidence="1">
    <location>
        <begin position="151"/>
        <end position="175"/>
    </location>
</feature>
<proteinExistence type="predicted"/>
<organism evidence="2 3">
    <name type="scientific">Austropuccinia psidii MF-1</name>
    <dbReference type="NCBI Taxonomy" id="1389203"/>
    <lineage>
        <taxon>Eukaryota</taxon>
        <taxon>Fungi</taxon>
        <taxon>Dikarya</taxon>
        <taxon>Basidiomycota</taxon>
        <taxon>Pucciniomycotina</taxon>
        <taxon>Pucciniomycetes</taxon>
        <taxon>Pucciniales</taxon>
        <taxon>Sphaerophragmiaceae</taxon>
        <taxon>Austropuccinia</taxon>
    </lineage>
</organism>
<name>A0A9Q3JGH4_9BASI</name>
<dbReference type="EMBL" id="AVOT02071386">
    <property type="protein sequence ID" value="MBW0561688.1"/>
    <property type="molecule type" value="Genomic_DNA"/>
</dbReference>
<protein>
    <submittedName>
        <fullName evidence="2">Uncharacterized protein</fullName>
    </submittedName>
</protein>
<reference evidence="2" key="1">
    <citation type="submission" date="2021-03" db="EMBL/GenBank/DDBJ databases">
        <title>Draft genome sequence of rust myrtle Austropuccinia psidii MF-1, a brazilian biotype.</title>
        <authorList>
            <person name="Quecine M.C."/>
            <person name="Pachon D.M.R."/>
            <person name="Bonatelli M.L."/>
            <person name="Correr F.H."/>
            <person name="Franceschini L.M."/>
            <person name="Leite T.F."/>
            <person name="Margarido G.R.A."/>
            <person name="Almeida C.A."/>
            <person name="Ferrarezi J.A."/>
            <person name="Labate C.A."/>
        </authorList>
    </citation>
    <scope>NUCLEOTIDE SEQUENCE</scope>
    <source>
        <strain evidence="2">MF-1</strain>
    </source>
</reference>
<gene>
    <name evidence="2" type="ORF">O181_101403</name>
</gene>
<keyword evidence="3" id="KW-1185">Reference proteome</keyword>
<feature type="compositionally biased region" description="Polar residues" evidence="1">
    <location>
        <begin position="89"/>
        <end position="100"/>
    </location>
</feature>
<dbReference type="AlphaFoldDB" id="A0A9Q3JGH4"/>
<evidence type="ECO:0000313" key="3">
    <source>
        <dbReference type="Proteomes" id="UP000765509"/>
    </source>
</evidence>
<feature type="compositionally biased region" description="Basic and acidic residues" evidence="1">
    <location>
        <begin position="27"/>
        <end position="36"/>
    </location>
</feature>